<dbReference type="GO" id="GO:0004842">
    <property type="term" value="F:ubiquitin-protein transferase activity"/>
    <property type="evidence" value="ECO:0007669"/>
    <property type="project" value="TreeGrafter"/>
</dbReference>
<evidence type="ECO:0000313" key="14">
    <source>
        <dbReference type="Proteomes" id="UP000268093"/>
    </source>
</evidence>
<comment type="caution">
    <text evidence="13">The sequence shown here is derived from an EMBL/GenBank/DDBJ whole genome shotgun (WGS) entry which is preliminary data.</text>
</comment>
<dbReference type="Gene3D" id="3.40.50.10190">
    <property type="entry name" value="BRCT domain"/>
    <property type="match status" value="1"/>
</dbReference>
<evidence type="ECO:0000259" key="12">
    <source>
        <dbReference type="PROSITE" id="PS50172"/>
    </source>
</evidence>
<feature type="compositionally biased region" description="Polar residues" evidence="10">
    <location>
        <begin position="193"/>
        <end position="205"/>
    </location>
</feature>
<evidence type="ECO:0000256" key="5">
    <source>
        <dbReference type="ARBA" id="ARBA00022771"/>
    </source>
</evidence>
<dbReference type="GO" id="GO:0008270">
    <property type="term" value="F:zinc ion binding"/>
    <property type="evidence" value="ECO:0007669"/>
    <property type="project" value="UniProtKB-KW"/>
</dbReference>
<keyword evidence="6" id="KW-0862">Zinc</keyword>
<dbReference type="SMART" id="SM00292">
    <property type="entry name" value="BRCT"/>
    <property type="match status" value="1"/>
</dbReference>
<dbReference type="Proteomes" id="UP000268093">
    <property type="component" value="Unassembled WGS sequence"/>
</dbReference>
<evidence type="ECO:0000256" key="7">
    <source>
        <dbReference type="ARBA" id="ARBA00023204"/>
    </source>
</evidence>
<dbReference type="InterPro" id="IPR001841">
    <property type="entry name" value="Znf_RING"/>
</dbReference>
<dbReference type="InterPro" id="IPR017907">
    <property type="entry name" value="Znf_RING_CS"/>
</dbReference>
<keyword evidence="14" id="KW-1185">Reference proteome</keyword>
<dbReference type="GO" id="GO:0000724">
    <property type="term" value="P:double-strand break repair via homologous recombination"/>
    <property type="evidence" value="ECO:0007669"/>
    <property type="project" value="TreeGrafter"/>
</dbReference>
<dbReference type="SUPFAM" id="SSF57850">
    <property type="entry name" value="RING/U-box"/>
    <property type="match status" value="1"/>
</dbReference>
<evidence type="ECO:0008006" key="15">
    <source>
        <dbReference type="Google" id="ProtNLM"/>
    </source>
</evidence>
<keyword evidence="3" id="KW-0677">Repeat</keyword>
<feature type="region of interest" description="Disordered" evidence="10">
    <location>
        <begin position="263"/>
        <end position="326"/>
    </location>
</feature>
<keyword evidence="4" id="KW-0227">DNA damage</keyword>
<feature type="domain" description="RING-type" evidence="11">
    <location>
        <begin position="65"/>
        <end position="104"/>
    </location>
</feature>
<feature type="compositionally biased region" description="Basic and acidic residues" evidence="10">
    <location>
        <begin position="165"/>
        <end position="182"/>
    </location>
</feature>
<evidence type="ECO:0000256" key="1">
    <source>
        <dbReference type="ARBA" id="ARBA00004123"/>
    </source>
</evidence>
<accession>A0A433CY23</accession>
<feature type="compositionally biased region" description="Polar residues" evidence="10">
    <location>
        <begin position="302"/>
        <end position="321"/>
    </location>
</feature>
<evidence type="ECO:0000259" key="11">
    <source>
        <dbReference type="PROSITE" id="PS50089"/>
    </source>
</evidence>
<keyword evidence="2" id="KW-0479">Metal-binding</keyword>
<protein>
    <recommendedName>
        <fullName evidence="15">RING-type E3 ubiquitin transferase BRCA1</fullName>
    </recommendedName>
</protein>
<dbReference type="GO" id="GO:0005634">
    <property type="term" value="C:nucleus"/>
    <property type="evidence" value="ECO:0007669"/>
    <property type="project" value="UniProtKB-SubCell"/>
</dbReference>
<dbReference type="PROSITE" id="PS50172">
    <property type="entry name" value="BRCT"/>
    <property type="match status" value="1"/>
</dbReference>
<dbReference type="GO" id="GO:0045944">
    <property type="term" value="P:positive regulation of transcription by RNA polymerase II"/>
    <property type="evidence" value="ECO:0007669"/>
    <property type="project" value="TreeGrafter"/>
</dbReference>
<dbReference type="InterPro" id="IPR001357">
    <property type="entry name" value="BRCT_dom"/>
</dbReference>
<dbReference type="SUPFAM" id="SSF52113">
    <property type="entry name" value="BRCT domain"/>
    <property type="match status" value="2"/>
</dbReference>
<keyword evidence="5 9" id="KW-0863">Zinc-finger</keyword>
<keyword evidence="7" id="KW-0234">DNA repair</keyword>
<feature type="domain" description="BRCT" evidence="12">
    <location>
        <begin position="426"/>
        <end position="525"/>
    </location>
</feature>
<evidence type="ECO:0000256" key="8">
    <source>
        <dbReference type="ARBA" id="ARBA00023242"/>
    </source>
</evidence>
<reference evidence="13 14" key="1">
    <citation type="journal article" date="2018" name="New Phytol.">
        <title>Phylogenomics of Endogonaceae and evolution of mycorrhizas within Mucoromycota.</title>
        <authorList>
            <person name="Chang Y."/>
            <person name="Desiro A."/>
            <person name="Na H."/>
            <person name="Sandor L."/>
            <person name="Lipzen A."/>
            <person name="Clum A."/>
            <person name="Barry K."/>
            <person name="Grigoriev I.V."/>
            <person name="Martin F.M."/>
            <person name="Stajich J.E."/>
            <person name="Smith M.E."/>
            <person name="Bonito G."/>
            <person name="Spatafora J.W."/>
        </authorList>
    </citation>
    <scope>NUCLEOTIDE SEQUENCE [LARGE SCALE GENOMIC DNA]</scope>
    <source>
        <strain evidence="13 14">GMNB39</strain>
    </source>
</reference>
<organism evidence="13 14">
    <name type="scientific">Jimgerdemannia flammicorona</name>
    <dbReference type="NCBI Taxonomy" id="994334"/>
    <lineage>
        <taxon>Eukaryota</taxon>
        <taxon>Fungi</taxon>
        <taxon>Fungi incertae sedis</taxon>
        <taxon>Mucoromycota</taxon>
        <taxon>Mucoromycotina</taxon>
        <taxon>Endogonomycetes</taxon>
        <taxon>Endogonales</taxon>
        <taxon>Endogonaceae</taxon>
        <taxon>Jimgerdemannia</taxon>
    </lineage>
</organism>
<dbReference type="Pfam" id="PF13923">
    <property type="entry name" value="zf-C3HC4_2"/>
    <property type="match status" value="1"/>
</dbReference>
<gene>
    <name evidence="13" type="ORF">BC936DRAFT_137118</name>
</gene>
<proteinExistence type="predicted"/>
<name>A0A433CY23_9FUNG</name>
<dbReference type="OrthoDB" id="6270329at2759"/>
<dbReference type="InterPro" id="IPR013083">
    <property type="entry name" value="Znf_RING/FYVE/PHD"/>
</dbReference>
<dbReference type="PROSITE" id="PS00518">
    <property type="entry name" value="ZF_RING_1"/>
    <property type="match status" value="1"/>
</dbReference>
<dbReference type="PANTHER" id="PTHR13763:SF0">
    <property type="entry name" value="BREAST CANCER TYPE 1 SUSCEPTIBILITY PROTEIN"/>
    <property type="match status" value="1"/>
</dbReference>
<dbReference type="EMBL" id="RBNI01010906">
    <property type="protein sequence ID" value="RUP43471.1"/>
    <property type="molecule type" value="Genomic_DNA"/>
</dbReference>
<dbReference type="PROSITE" id="PS50089">
    <property type="entry name" value="ZF_RING_2"/>
    <property type="match status" value="1"/>
</dbReference>
<evidence type="ECO:0000256" key="4">
    <source>
        <dbReference type="ARBA" id="ARBA00022763"/>
    </source>
</evidence>
<evidence type="ECO:0000256" key="9">
    <source>
        <dbReference type="PROSITE-ProRule" id="PRU00175"/>
    </source>
</evidence>
<keyword evidence="8" id="KW-0539">Nucleus</keyword>
<dbReference type="Pfam" id="PF16589">
    <property type="entry name" value="BRCT_2"/>
    <property type="match status" value="1"/>
</dbReference>
<dbReference type="AlphaFoldDB" id="A0A433CY23"/>
<feature type="compositionally biased region" description="Polar residues" evidence="10">
    <location>
        <begin position="280"/>
        <end position="293"/>
    </location>
</feature>
<dbReference type="Gene3D" id="3.30.40.10">
    <property type="entry name" value="Zinc/RING finger domain, C3HC4 (zinc finger)"/>
    <property type="match status" value="1"/>
</dbReference>
<dbReference type="SMART" id="SM00184">
    <property type="entry name" value="RING"/>
    <property type="match status" value="1"/>
</dbReference>
<evidence type="ECO:0000313" key="13">
    <source>
        <dbReference type="EMBL" id="RUP43471.1"/>
    </source>
</evidence>
<sequence>MFFLLEGDAPQIHIYFRNACSGDITNLRAESRCMDSSTLEMQTQFHTSPNTISALLKCMAEELKCSICLSTLRDPYTTPCNHTFCKDCILLSLRTKHDVCPLCKTHISKRALNEVESIGKIAAAYRELQDAYEEEIGYKLSQEPRQWELNPDENLSQKYPYPVKENQKAAEASRETGWREGAGDPGPSYRADISNNLGGPSTFDHQQLDLPMDTLESVPETFSLMDGLKLDLLSGLSANTQDIGVLERTMLEMDRLNEEIDAVVMPSGPPHDADDDAMQLESQDSSASTSVRESTARDQRGKSISTHTASLSVQISRNPSQEPVDPATGEELAALKPDVTTRYTLLGTHLTKLNMRKNMMKLADLLGAHIVENFSDEVTHVITDVGVAASLQAKQFVPEEEFEIAGDENHGNLETPRRARISLGRGEPPLFSNLHVLLHGDFKAPTRAEFKDLILIGGGRVLTALPPEGARGSAQVEVVCEGGVDDETGQWLGTEMYGGRRLVSANWILDSVSMYKIVDARLYWVEQAPN</sequence>
<evidence type="ECO:0000256" key="3">
    <source>
        <dbReference type="ARBA" id="ARBA00022737"/>
    </source>
</evidence>
<feature type="region of interest" description="Disordered" evidence="10">
    <location>
        <begin position="147"/>
        <end position="207"/>
    </location>
</feature>
<comment type="subcellular location">
    <subcellularLocation>
        <location evidence="1">Nucleus</location>
    </subcellularLocation>
</comment>
<evidence type="ECO:0000256" key="6">
    <source>
        <dbReference type="ARBA" id="ARBA00022833"/>
    </source>
</evidence>
<evidence type="ECO:0000256" key="2">
    <source>
        <dbReference type="ARBA" id="ARBA00022723"/>
    </source>
</evidence>
<dbReference type="PANTHER" id="PTHR13763">
    <property type="entry name" value="BREAST CANCER TYPE 1 SUSCEPTIBILITY PROTEIN BRCA1"/>
    <property type="match status" value="1"/>
</dbReference>
<dbReference type="InterPro" id="IPR031099">
    <property type="entry name" value="BRCA1-associated"/>
</dbReference>
<dbReference type="InterPro" id="IPR036420">
    <property type="entry name" value="BRCT_dom_sf"/>
</dbReference>
<evidence type="ECO:0000256" key="10">
    <source>
        <dbReference type="SAM" id="MobiDB-lite"/>
    </source>
</evidence>